<proteinExistence type="predicted"/>
<name>A0A2K0WT00_GIBNY</name>
<dbReference type="STRING" id="42673.A0A2K0WT00"/>
<dbReference type="Proteomes" id="UP000236664">
    <property type="component" value="Unassembled WGS sequence"/>
</dbReference>
<evidence type="ECO:0000259" key="1">
    <source>
        <dbReference type="Pfam" id="PF22942"/>
    </source>
</evidence>
<protein>
    <recommendedName>
        <fullName evidence="1">DUF7025 domain-containing protein</fullName>
    </recommendedName>
</protein>
<comment type="caution">
    <text evidence="2">The sequence shown here is derived from an EMBL/GenBank/DDBJ whole genome shotgun (WGS) entry which is preliminary data.</text>
</comment>
<accession>A0A2K0WT00</accession>
<keyword evidence="3" id="KW-1185">Reference proteome</keyword>
<gene>
    <name evidence="2" type="ORF">FNYG_01183</name>
</gene>
<organism evidence="2 3">
    <name type="scientific">Gibberella nygamai</name>
    <name type="common">Bean root rot disease fungus</name>
    <name type="synonym">Fusarium nygamai</name>
    <dbReference type="NCBI Taxonomy" id="42673"/>
    <lineage>
        <taxon>Eukaryota</taxon>
        <taxon>Fungi</taxon>
        <taxon>Dikarya</taxon>
        <taxon>Ascomycota</taxon>
        <taxon>Pezizomycotina</taxon>
        <taxon>Sordariomycetes</taxon>
        <taxon>Hypocreomycetidae</taxon>
        <taxon>Hypocreales</taxon>
        <taxon>Nectriaceae</taxon>
        <taxon>Fusarium</taxon>
        <taxon>Fusarium fujikuroi species complex</taxon>
    </lineage>
</organism>
<evidence type="ECO:0000313" key="3">
    <source>
        <dbReference type="Proteomes" id="UP000236664"/>
    </source>
</evidence>
<feature type="domain" description="DUF7025" evidence="1">
    <location>
        <begin position="88"/>
        <end position="190"/>
    </location>
</feature>
<dbReference type="InterPro" id="IPR054289">
    <property type="entry name" value="DUF7025"/>
</dbReference>
<dbReference type="OrthoDB" id="10042665at2759"/>
<dbReference type="AlphaFoldDB" id="A0A2K0WT00"/>
<evidence type="ECO:0000313" key="2">
    <source>
        <dbReference type="EMBL" id="PNP85354.1"/>
    </source>
</evidence>
<dbReference type="PANTHER" id="PTHR46411">
    <property type="entry name" value="FAMILY ATPASE, PUTATIVE-RELATED"/>
    <property type="match status" value="1"/>
</dbReference>
<reference evidence="2 3" key="1">
    <citation type="submission" date="2017-06" db="EMBL/GenBank/DDBJ databases">
        <title>Genome of Fusarium nygamai isolate CS10214.</title>
        <authorList>
            <person name="Gardiner D.M."/>
            <person name="Obanor F."/>
            <person name="Kazan K."/>
        </authorList>
    </citation>
    <scope>NUCLEOTIDE SEQUENCE [LARGE SCALE GENOMIC DNA]</scope>
    <source>
        <strain evidence="2 3">CS10214</strain>
    </source>
</reference>
<sequence>MYTKESICIISPHLRNALQGLTLSALEDIPHPDFEDLSLYIPFPYLWWFNRRDQIAKAVAESDAESQCYLSLMQNYMFDRLQSDWSKVDELTSKGLITVEYLNYIYTPGQILISEAVGNDLAQTRCYRVLNWMKKHYSRYDESPVSMIRASWWLFDGTFKEIEDDLIITAPDLTDEFKIESLSYYPQRFASPNLVRSLLDRGKMFWECRERKYVSTSDFGGDGLQSSVRVFLAIWFEYVSLTSNQMDSRFMIDMETYKYMHLKASGKEIDRHMTVIRTIDPQQMHHAELSARNDFIMCLPTTIVGFNMNKKEWGAINTHGSPKNTIILLISASS</sequence>
<dbReference type="EMBL" id="MTQA01000019">
    <property type="protein sequence ID" value="PNP85354.1"/>
    <property type="molecule type" value="Genomic_DNA"/>
</dbReference>
<dbReference type="PANTHER" id="PTHR46411:SF2">
    <property type="entry name" value="AAA+ ATPASE DOMAIN-CONTAINING PROTEIN"/>
    <property type="match status" value="1"/>
</dbReference>
<dbReference type="Pfam" id="PF22942">
    <property type="entry name" value="DUF7025"/>
    <property type="match status" value="1"/>
</dbReference>